<dbReference type="Proteomes" id="UP001148299">
    <property type="component" value="Unassembled WGS sequence"/>
</dbReference>
<organism evidence="1 2">
    <name type="scientific">Penicillium brevicompactum</name>
    <dbReference type="NCBI Taxonomy" id="5074"/>
    <lineage>
        <taxon>Eukaryota</taxon>
        <taxon>Fungi</taxon>
        <taxon>Dikarya</taxon>
        <taxon>Ascomycota</taxon>
        <taxon>Pezizomycotina</taxon>
        <taxon>Eurotiomycetes</taxon>
        <taxon>Eurotiomycetidae</taxon>
        <taxon>Eurotiales</taxon>
        <taxon>Aspergillaceae</taxon>
        <taxon>Penicillium</taxon>
    </lineage>
</organism>
<keyword evidence="2" id="KW-1185">Reference proteome</keyword>
<proteinExistence type="predicted"/>
<reference evidence="1" key="1">
    <citation type="submission" date="2022-12" db="EMBL/GenBank/DDBJ databases">
        <authorList>
            <person name="Petersen C."/>
        </authorList>
    </citation>
    <scope>NUCLEOTIDE SEQUENCE</scope>
    <source>
        <strain evidence="1">IBT 35675</strain>
    </source>
</reference>
<name>A0A9W9QLM7_PENBR</name>
<reference evidence="1" key="2">
    <citation type="journal article" date="2023" name="IMA Fungus">
        <title>Comparative genomic study of the Penicillium genus elucidates a diverse pangenome and 15 lateral gene transfer events.</title>
        <authorList>
            <person name="Petersen C."/>
            <person name="Sorensen T."/>
            <person name="Nielsen M.R."/>
            <person name="Sondergaard T.E."/>
            <person name="Sorensen J.L."/>
            <person name="Fitzpatrick D.A."/>
            <person name="Frisvad J.C."/>
            <person name="Nielsen K.L."/>
        </authorList>
    </citation>
    <scope>NUCLEOTIDE SEQUENCE</scope>
    <source>
        <strain evidence="1">IBT 35675</strain>
    </source>
</reference>
<dbReference type="EMBL" id="JAPZBR010000008">
    <property type="protein sequence ID" value="KAJ5340362.1"/>
    <property type="molecule type" value="Genomic_DNA"/>
</dbReference>
<sequence length="61" mass="6505">MSHLDQLATSMKSPQFSSDAADAVDEFCQPQAFSVGFDLRAPSKGNPCLPEELLPAGKILP</sequence>
<gene>
    <name evidence="1" type="ORF">N7541_009486</name>
</gene>
<evidence type="ECO:0000313" key="2">
    <source>
        <dbReference type="Proteomes" id="UP001148299"/>
    </source>
</evidence>
<comment type="caution">
    <text evidence="1">The sequence shown here is derived from an EMBL/GenBank/DDBJ whole genome shotgun (WGS) entry which is preliminary data.</text>
</comment>
<dbReference type="AlphaFoldDB" id="A0A9W9QLM7"/>
<accession>A0A9W9QLM7</accession>
<evidence type="ECO:0000313" key="1">
    <source>
        <dbReference type="EMBL" id="KAJ5340362.1"/>
    </source>
</evidence>
<protein>
    <submittedName>
        <fullName evidence="1">Uncharacterized protein</fullName>
    </submittedName>
</protein>